<dbReference type="EnsemblMetazoa" id="Aqu2.1.35304_001">
    <property type="protein sequence ID" value="Aqu2.1.35304_001"/>
    <property type="gene ID" value="Aqu2.1.35304"/>
</dbReference>
<reference evidence="1" key="1">
    <citation type="submission" date="2017-05" db="UniProtKB">
        <authorList>
            <consortium name="EnsemblMetazoa"/>
        </authorList>
    </citation>
    <scope>IDENTIFICATION</scope>
</reference>
<proteinExistence type="predicted"/>
<accession>A0A1X7V659</accession>
<dbReference type="InParanoid" id="A0A1X7V659"/>
<protein>
    <submittedName>
        <fullName evidence="1">Uncharacterized protein</fullName>
    </submittedName>
</protein>
<dbReference type="AlphaFoldDB" id="A0A1X7V659"/>
<organism evidence="1">
    <name type="scientific">Amphimedon queenslandica</name>
    <name type="common">Sponge</name>
    <dbReference type="NCBI Taxonomy" id="400682"/>
    <lineage>
        <taxon>Eukaryota</taxon>
        <taxon>Metazoa</taxon>
        <taxon>Porifera</taxon>
        <taxon>Demospongiae</taxon>
        <taxon>Heteroscleromorpha</taxon>
        <taxon>Haplosclerida</taxon>
        <taxon>Niphatidae</taxon>
        <taxon>Amphimedon</taxon>
    </lineage>
</organism>
<evidence type="ECO:0000313" key="1">
    <source>
        <dbReference type="EnsemblMetazoa" id="Aqu2.1.35304_001"/>
    </source>
</evidence>
<sequence>MLIITCLYFKNVPGKVLYLLPFLYYWTVKILYNLKITREVCQNFVIFLLLIFKNLKIFIDE</sequence>
<name>A0A1X7V659_AMPQE</name>